<name>A0A1H4V541_TSUTY</name>
<dbReference type="AlphaFoldDB" id="A0A1H4V541"/>
<proteinExistence type="predicted"/>
<gene>
    <name evidence="1" type="ORF">SAMN04489793_3135</name>
</gene>
<dbReference type="RefSeq" id="WP_068742858.1">
    <property type="nucleotide sequence ID" value="NZ_FNSA01000003.1"/>
</dbReference>
<protein>
    <submittedName>
        <fullName evidence="1">Uncharacterized protein</fullName>
    </submittedName>
</protein>
<evidence type="ECO:0000313" key="2">
    <source>
        <dbReference type="Proteomes" id="UP000182241"/>
    </source>
</evidence>
<dbReference type="STRING" id="57704.SAMN04489793_3135"/>
<sequence>MPDKDQWQAICPLGESRAHVCPIRDTEDEALEDAHAAAQKYGKAEVYLHEIGSIGWRELKLKFTVTAPEGEAA</sequence>
<dbReference type="Proteomes" id="UP000182241">
    <property type="component" value="Unassembled WGS sequence"/>
</dbReference>
<accession>A0A1H4V541</accession>
<evidence type="ECO:0000313" key="1">
    <source>
        <dbReference type="EMBL" id="SEC75758.1"/>
    </source>
</evidence>
<dbReference type="EMBL" id="FNSA01000003">
    <property type="protein sequence ID" value="SEC75758.1"/>
    <property type="molecule type" value="Genomic_DNA"/>
</dbReference>
<reference evidence="2" key="1">
    <citation type="submission" date="2016-10" db="EMBL/GenBank/DDBJ databases">
        <authorList>
            <person name="Varghese N."/>
            <person name="Submissions S."/>
        </authorList>
    </citation>
    <scope>NUCLEOTIDE SEQUENCE [LARGE SCALE GENOMIC DNA]</scope>
    <source>
        <strain evidence="2">DSM 44234</strain>
    </source>
</reference>
<keyword evidence="2" id="KW-1185">Reference proteome</keyword>
<organism evidence="1 2">
    <name type="scientific">Tsukamurella tyrosinosolvens</name>
    <dbReference type="NCBI Taxonomy" id="57704"/>
    <lineage>
        <taxon>Bacteria</taxon>
        <taxon>Bacillati</taxon>
        <taxon>Actinomycetota</taxon>
        <taxon>Actinomycetes</taxon>
        <taxon>Mycobacteriales</taxon>
        <taxon>Tsukamurellaceae</taxon>
        <taxon>Tsukamurella</taxon>
    </lineage>
</organism>